<reference evidence="1 2" key="1">
    <citation type="journal article" date="2018" name="Evol. Lett.">
        <title>Horizontal gene cluster transfer increased hallucinogenic mushroom diversity.</title>
        <authorList>
            <person name="Reynolds H.T."/>
            <person name="Vijayakumar V."/>
            <person name="Gluck-Thaler E."/>
            <person name="Korotkin H.B."/>
            <person name="Matheny P.B."/>
            <person name="Slot J.C."/>
        </authorList>
    </citation>
    <scope>NUCLEOTIDE SEQUENCE [LARGE SCALE GENOMIC DNA]</scope>
    <source>
        <strain evidence="1 2">2631</strain>
    </source>
</reference>
<dbReference type="InParanoid" id="A0A409X244"/>
<name>A0A409X244_PSICY</name>
<evidence type="ECO:0000313" key="2">
    <source>
        <dbReference type="Proteomes" id="UP000283269"/>
    </source>
</evidence>
<sequence>MCCCIATDTLPQDPNTLEQLNNALALKYKTNPITNIEQLESTLHGLAKGLFKEAHGYAWDGANTIPSDIGTDARWRITNIEQLESTLHGLAKGLFKEAHGYAWDGANTIPSDIGTDARLKALNSFDDIHIHEAGDNSDTLKHILGDGKAPEWFRAKAELDIGAQAIKIFNNAKHGQWDEATFSASYDGPDPGQGPVEVRIAFLYANTTLVENGEKDTHTILYYLAIYHGPKASGI</sequence>
<keyword evidence="2" id="KW-1185">Reference proteome</keyword>
<dbReference type="EMBL" id="NHYD01002808">
    <property type="protein sequence ID" value="PPQ84797.1"/>
    <property type="molecule type" value="Genomic_DNA"/>
</dbReference>
<dbReference type="Proteomes" id="UP000283269">
    <property type="component" value="Unassembled WGS sequence"/>
</dbReference>
<accession>A0A409X244</accession>
<comment type="caution">
    <text evidence="1">The sequence shown here is derived from an EMBL/GenBank/DDBJ whole genome shotgun (WGS) entry which is preliminary data.</text>
</comment>
<dbReference type="AlphaFoldDB" id="A0A409X244"/>
<evidence type="ECO:0000313" key="1">
    <source>
        <dbReference type="EMBL" id="PPQ84797.1"/>
    </source>
</evidence>
<protein>
    <submittedName>
        <fullName evidence="1">Uncharacterized protein</fullName>
    </submittedName>
</protein>
<proteinExistence type="predicted"/>
<gene>
    <name evidence="1" type="ORF">CVT25_007420</name>
</gene>
<organism evidence="1 2">
    <name type="scientific">Psilocybe cyanescens</name>
    <dbReference type="NCBI Taxonomy" id="93625"/>
    <lineage>
        <taxon>Eukaryota</taxon>
        <taxon>Fungi</taxon>
        <taxon>Dikarya</taxon>
        <taxon>Basidiomycota</taxon>
        <taxon>Agaricomycotina</taxon>
        <taxon>Agaricomycetes</taxon>
        <taxon>Agaricomycetidae</taxon>
        <taxon>Agaricales</taxon>
        <taxon>Agaricineae</taxon>
        <taxon>Strophariaceae</taxon>
        <taxon>Psilocybe</taxon>
    </lineage>
</organism>